<comment type="function">
    <text evidence="7">PPIases accelerate the folding of proteins. It catalyzes the cis-trans isomerization of proline imidic peptide bonds in oligopeptides.</text>
</comment>
<evidence type="ECO:0000256" key="3">
    <source>
        <dbReference type="ARBA" id="ARBA00023110"/>
    </source>
</evidence>
<evidence type="ECO:0000256" key="4">
    <source>
        <dbReference type="ARBA" id="ARBA00023235"/>
    </source>
</evidence>
<dbReference type="Gene3D" id="3.30.70.330">
    <property type="match status" value="1"/>
</dbReference>
<feature type="compositionally biased region" description="Basic and acidic residues" evidence="8">
    <location>
        <begin position="162"/>
        <end position="301"/>
    </location>
</feature>
<organism evidence="10">
    <name type="scientific">Oikopleura dioica</name>
    <name type="common">Tunicate</name>
    <dbReference type="NCBI Taxonomy" id="34765"/>
    <lineage>
        <taxon>Eukaryota</taxon>
        <taxon>Metazoa</taxon>
        <taxon>Chordata</taxon>
        <taxon>Tunicata</taxon>
        <taxon>Appendicularia</taxon>
        <taxon>Copelata</taxon>
        <taxon>Oikopleuridae</taxon>
        <taxon>Oikopleura</taxon>
    </lineage>
</organism>
<dbReference type="InterPro" id="IPR035979">
    <property type="entry name" value="RBD_domain_sf"/>
</dbReference>
<feature type="region of interest" description="Disordered" evidence="8">
    <location>
        <begin position="162"/>
        <end position="348"/>
    </location>
</feature>
<reference evidence="10" key="1">
    <citation type="journal article" date="2010" name="Science">
        <title>Plasticity of animal genome architecture unmasked by rapid evolution of a pelagic tunicate.</title>
        <authorList>
            <person name="Denoeud F."/>
            <person name="Henriet S."/>
            <person name="Mungpakdee S."/>
            <person name="Aury J.M."/>
            <person name="Da Silva C."/>
            <person name="Brinkmann H."/>
            <person name="Mikhaleva J."/>
            <person name="Olsen L.C."/>
            <person name="Jubin C."/>
            <person name="Canestro C."/>
            <person name="Bouquet J.M."/>
            <person name="Danks G."/>
            <person name="Poulain J."/>
            <person name="Campsteijn C."/>
            <person name="Adamski M."/>
            <person name="Cross I."/>
            <person name="Yadetie F."/>
            <person name="Muffato M."/>
            <person name="Louis A."/>
            <person name="Butcher S."/>
            <person name="Tsagkogeorga G."/>
            <person name="Konrad A."/>
            <person name="Singh S."/>
            <person name="Jensen M.F."/>
            <person name="Cong E.H."/>
            <person name="Eikeseth-Otteraa H."/>
            <person name="Noel B."/>
            <person name="Anthouard V."/>
            <person name="Porcel B.M."/>
            <person name="Kachouri-Lafond R."/>
            <person name="Nishino A."/>
            <person name="Ugolini M."/>
            <person name="Chourrout P."/>
            <person name="Nishida H."/>
            <person name="Aasland R."/>
            <person name="Huzurbazar S."/>
            <person name="Westhof E."/>
            <person name="Delsuc F."/>
            <person name="Lehrach H."/>
            <person name="Reinhardt R."/>
            <person name="Weissenbach J."/>
            <person name="Roy S.W."/>
            <person name="Artiguenave F."/>
            <person name="Postlethwait J.H."/>
            <person name="Manak J.R."/>
            <person name="Thompson E.M."/>
            <person name="Jaillon O."/>
            <person name="Du Pasquier L."/>
            <person name="Boudinot P."/>
            <person name="Liberles D.A."/>
            <person name="Volff J.N."/>
            <person name="Philippe H."/>
            <person name="Lenhard B."/>
            <person name="Roest Crollius H."/>
            <person name="Wincker P."/>
            <person name="Chourrout D."/>
        </authorList>
    </citation>
    <scope>NUCLEOTIDE SEQUENCE [LARGE SCALE GENOMIC DNA]</scope>
</reference>
<dbReference type="InterPro" id="IPR035542">
    <property type="entry name" value="CRIP"/>
</dbReference>
<accession>E4XQ89</accession>
<keyword evidence="4 7" id="KW-0413">Isomerase</keyword>
<dbReference type="EC" id="5.2.1.8" evidence="7"/>
<dbReference type="OrthoDB" id="439808at2759"/>
<dbReference type="GO" id="GO:0005634">
    <property type="term" value="C:nucleus"/>
    <property type="evidence" value="ECO:0007669"/>
    <property type="project" value="UniProtKB-SubCell"/>
</dbReference>
<evidence type="ECO:0000256" key="8">
    <source>
        <dbReference type="SAM" id="MobiDB-lite"/>
    </source>
</evidence>
<evidence type="ECO:0000256" key="7">
    <source>
        <dbReference type="RuleBase" id="RU365081"/>
    </source>
</evidence>
<evidence type="ECO:0000256" key="5">
    <source>
        <dbReference type="ARBA" id="ARBA00023242"/>
    </source>
</evidence>
<evidence type="ECO:0000256" key="1">
    <source>
        <dbReference type="ARBA" id="ARBA00000971"/>
    </source>
</evidence>
<feature type="compositionally biased region" description="Basic and acidic residues" evidence="8">
    <location>
        <begin position="310"/>
        <end position="324"/>
    </location>
</feature>
<dbReference type="GO" id="GO:0003723">
    <property type="term" value="F:RNA binding"/>
    <property type="evidence" value="ECO:0007669"/>
    <property type="project" value="UniProtKB-UniRule"/>
</dbReference>
<dbReference type="GO" id="GO:0003755">
    <property type="term" value="F:peptidyl-prolyl cis-trans isomerase activity"/>
    <property type="evidence" value="ECO:0007669"/>
    <property type="project" value="UniProtKB-UniRule"/>
</dbReference>
<gene>
    <name evidence="10" type="ORF">GSOID_T00017387001</name>
</gene>
<dbReference type="PROSITE" id="PS50102">
    <property type="entry name" value="RRM"/>
    <property type="match status" value="1"/>
</dbReference>
<keyword evidence="6 7" id="KW-0694">RNA-binding</keyword>
<dbReference type="Proteomes" id="UP000001307">
    <property type="component" value="Unassembled WGS sequence"/>
</dbReference>
<comment type="subcellular location">
    <subcellularLocation>
        <location evidence="2 7">Nucleus</location>
    </subcellularLocation>
</comment>
<dbReference type="InterPro" id="IPR000504">
    <property type="entry name" value="RRM_dom"/>
</dbReference>
<sequence length="348" mass="40953">MTHEGPIGGTHGESPLTRFSEKLAVCIEESEPILIEEKPKEKMGDRHHMSTRGPNTSLYVRPIDGSTRPDEIKLLFNEYGNVRDVHIPIDFNTRQPRGFAYIEFESIEDAEYAQKKLNRTRLGDKMLHVDFAQGDRKTPGQMKTQKEATAIRLQIEEVKQMQTEAMKRAREAEMRREGIPIDKSDRDAYSDRRYTKREDRDDRRKDKSRDKERSRSSRKDRDDRKDRDRGDRDDRRGRDDRDRRDRSRSRDRGSRRDRDDRRGRDDLDQGRDRRDRGDFKMERSRSPRRDDRRDARGDRGVDGYSGQYNRGHDDRGHGGHDDRGFGSYGASSHYGHDDRGGNRPNYDP</sequence>
<proteinExistence type="inferred from homology"/>
<feature type="region of interest" description="Disordered" evidence="8">
    <location>
        <begin position="41"/>
        <end position="64"/>
    </location>
</feature>
<dbReference type="InParanoid" id="E4XQ89"/>
<keyword evidence="5 7" id="KW-0539">Nucleus</keyword>
<evidence type="ECO:0000313" key="11">
    <source>
        <dbReference type="Proteomes" id="UP000001307"/>
    </source>
</evidence>
<evidence type="ECO:0000313" key="10">
    <source>
        <dbReference type="EMBL" id="CBY11975.1"/>
    </source>
</evidence>
<dbReference type="SUPFAM" id="SSF54928">
    <property type="entry name" value="RNA-binding domain, RBD"/>
    <property type="match status" value="1"/>
</dbReference>
<comment type="similarity">
    <text evidence="7">Belongs to the cyclophilin-type PPIase family. PPIL4 subfamily.</text>
</comment>
<evidence type="ECO:0000256" key="6">
    <source>
        <dbReference type="PROSITE-ProRule" id="PRU00176"/>
    </source>
</evidence>
<dbReference type="AlphaFoldDB" id="E4XQ89"/>
<dbReference type="InterPro" id="IPR012677">
    <property type="entry name" value="Nucleotide-bd_a/b_plait_sf"/>
</dbReference>
<dbReference type="EMBL" id="FN653101">
    <property type="protein sequence ID" value="CBY11975.1"/>
    <property type="molecule type" value="Genomic_DNA"/>
</dbReference>
<name>E4XQ89_OIKDI</name>
<evidence type="ECO:0000259" key="9">
    <source>
        <dbReference type="PROSITE" id="PS50102"/>
    </source>
</evidence>
<dbReference type="SMART" id="SM00360">
    <property type="entry name" value="RRM"/>
    <property type="match status" value="1"/>
</dbReference>
<dbReference type="PANTHER" id="PTHR45843:SF1">
    <property type="entry name" value="PEPTIDYL-PROLYL CIS-TRANS ISOMERASE-LIKE 4"/>
    <property type="match status" value="1"/>
</dbReference>
<evidence type="ECO:0000256" key="2">
    <source>
        <dbReference type="ARBA" id="ARBA00004123"/>
    </source>
</evidence>
<dbReference type="PANTHER" id="PTHR45843">
    <property type="entry name" value="PEPTIDYL-PROLYL CIS-TRANS ISOMERASE-LIKE 4"/>
    <property type="match status" value="1"/>
</dbReference>
<dbReference type="Pfam" id="PF00076">
    <property type="entry name" value="RRM_1"/>
    <property type="match status" value="1"/>
</dbReference>
<keyword evidence="3 7" id="KW-0697">Rotamase</keyword>
<keyword evidence="11" id="KW-1185">Reference proteome</keyword>
<feature type="domain" description="RRM" evidence="9">
    <location>
        <begin position="56"/>
        <end position="134"/>
    </location>
</feature>
<comment type="catalytic activity">
    <reaction evidence="1 7">
        <text>[protein]-peptidylproline (omega=180) = [protein]-peptidylproline (omega=0)</text>
        <dbReference type="Rhea" id="RHEA:16237"/>
        <dbReference type="Rhea" id="RHEA-COMP:10747"/>
        <dbReference type="Rhea" id="RHEA-COMP:10748"/>
        <dbReference type="ChEBI" id="CHEBI:83833"/>
        <dbReference type="ChEBI" id="CHEBI:83834"/>
        <dbReference type="EC" id="5.2.1.8"/>
    </reaction>
</comment>
<protein>
    <recommendedName>
        <fullName evidence="7">Peptidyl-prolyl cis-trans isomerase</fullName>
        <shortName evidence="7">PPIase</shortName>
        <ecNumber evidence="7">5.2.1.8</ecNumber>
    </recommendedName>
</protein>